<keyword evidence="1" id="KW-0472">Membrane</keyword>
<name>A0A9D0YWS0_9FIRM</name>
<dbReference type="InterPro" id="IPR011989">
    <property type="entry name" value="ARM-like"/>
</dbReference>
<evidence type="ECO:0000256" key="1">
    <source>
        <dbReference type="SAM" id="Phobius"/>
    </source>
</evidence>
<evidence type="ECO:0000313" key="2">
    <source>
        <dbReference type="EMBL" id="HIQ63497.1"/>
    </source>
</evidence>
<keyword evidence="1" id="KW-1133">Transmembrane helix</keyword>
<protein>
    <submittedName>
        <fullName evidence="2">HEAT repeat domain-containing protein</fullName>
    </submittedName>
</protein>
<dbReference type="Proteomes" id="UP000886819">
    <property type="component" value="Unassembled WGS sequence"/>
</dbReference>
<comment type="caution">
    <text evidence="2">The sequence shown here is derived from an EMBL/GenBank/DDBJ whole genome shotgun (WGS) entry which is preliminary data.</text>
</comment>
<dbReference type="AlphaFoldDB" id="A0A9D0YWS0"/>
<dbReference type="EMBL" id="DVFI01000107">
    <property type="protein sequence ID" value="HIQ63497.1"/>
    <property type="molecule type" value="Genomic_DNA"/>
</dbReference>
<feature type="transmembrane region" description="Helical" evidence="1">
    <location>
        <begin position="6"/>
        <end position="28"/>
    </location>
</feature>
<reference evidence="2" key="2">
    <citation type="journal article" date="2021" name="PeerJ">
        <title>Extensive microbial diversity within the chicken gut microbiome revealed by metagenomics and culture.</title>
        <authorList>
            <person name="Gilroy R."/>
            <person name="Ravi A."/>
            <person name="Getino M."/>
            <person name="Pursley I."/>
            <person name="Horton D.L."/>
            <person name="Alikhan N.F."/>
            <person name="Baker D."/>
            <person name="Gharbi K."/>
            <person name="Hall N."/>
            <person name="Watson M."/>
            <person name="Adriaenssens E.M."/>
            <person name="Foster-Nyarko E."/>
            <person name="Jarju S."/>
            <person name="Secka A."/>
            <person name="Antonio M."/>
            <person name="Oren A."/>
            <person name="Chaudhuri R.R."/>
            <person name="La Ragione R."/>
            <person name="Hildebrand F."/>
            <person name="Pallen M.J."/>
        </authorList>
    </citation>
    <scope>NUCLEOTIDE SEQUENCE</scope>
    <source>
        <strain evidence="2">ChiHile30-977</strain>
    </source>
</reference>
<dbReference type="SUPFAM" id="SSF48371">
    <property type="entry name" value="ARM repeat"/>
    <property type="match status" value="1"/>
</dbReference>
<dbReference type="Gene3D" id="1.25.10.10">
    <property type="entry name" value="Leucine-rich Repeat Variant"/>
    <property type="match status" value="1"/>
</dbReference>
<proteinExistence type="predicted"/>
<evidence type="ECO:0000313" key="3">
    <source>
        <dbReference type="Proteomes" id="UP000886819"/>
    </source>
</evidence>
<sequence>MRIEILLFLYGAVCVSMIGFNLMHALILRGSEPRMARRTRRMRDIICLQMDRLAQGDALEDSGANRLRKRLQNVNNLVAFDRALCSLDAAHAPRRDAYMTHLQPVLLQLARFYGTRESIQTAYFSFFLSRHMLRRHMSVQPLQEVLLGYMAKENLYCRVNALQALCAFGHPGNVAAAVEIQDRGEVFFHEKILTESLLSFAGDHRALISLLWARFPSFTPHTRLAIVNYIRFHSGDYPERMFALMQDPAEDKEVRLAAIRYFGRYRYPPALPALLAMAGETDPGRWEYVTVSVTVLAGYRGEQVTAALKQALHSANWHVRYAAAAGLEAQQMSYESLADLMMSGDRYAREMMMYRLETRRLRQERG</sequence>
<dbReference type="InterPro" id="IPR016024">
    <property type="entry name" value="ARM-type_fold"/>
</dbReference>
<reference evidence="2" key="1">
    <citation type="submission" date="2020-10" db="EMBL/GenBank/DDBJ databases">
        <authorList>
            <person name="Gilroy R."/>
        </authorList>
    </citation>
    <scope>NUCLEOTIDE SEQUENCE</scope>
    <source>
        <strain evidence="2">ChiHile30-977</strain>
    </source>
</reference>
<organism evidence="2 3">
    <name type="scientific">Candidatus Avichristensenella intestinipullorum</name>
    <dbReference type="NCBI Taxonomy" id="2840693"/>
    <lineage>
        <taxon>Bacteria</taxon>
        <taxon>Bacillati</taxon>
        <taxon>Bacillota</taxon>
        <taxon>Clostridia</taxon>
        <taxon>Candidatus Avichristensenella</taxon>
    </lineage>
</organism>
<keyword evidence="1" id="KW-0812">Transmembrane</keyword>
<gene>
    <name evidence="2" type="ORF">IAA66_07940</name>
</gene>
<accession>A0A9D0YWS0</accession>